<keyword evidence="1" id="KW-1133">Transmembrane helix</keyword>
<feature type="transmembrane region" description="Helical" evidence="1">
    <location>
        <begin position="12"/>
        <end position="30"/>
    </location>
</feature>
<accession>A0A8J6NZ75</accession>
<feature type="domain" description="DUF4384" evidence="2">
    <location>
        <begin position="70"/>
        <end position="147"/>
    </location>
</feature>
<sequence>MDYIKYLSRSIRLAIGIVLLSGYGLVFYGSPKANAEQIKEKNVSFKWAFGAMVGGESGPRVVSITRSATLKTGDKLKILLQPQTSCHVYLIYHSADDELLRLFPYQFNRIAQDFKPSEKYYIPQGRQWFELDEKVGKETFYLLASSERLDHLEALLSRYEAAEFPKKGEAVREILSEIRNLRKRNKKFTATAERPISIGGSMRGISREKQTGFPEIDALAVEVSATNFYYRTYTIDHQ</sequence>
<organism evidence="3 4">
    <name type="scientific">Candidatus Desulfatibia vada</name>
    <dbReference type="NCBI Taxonomy" id="2841696"/>
    <lineage>
        <taxon>Bacteria</taxon>
        <taxon>Pseudomonadati</taxon>
        <taxon>Thermodesulfobacteriota</taxon>
        <taxon>Desulfobacteria</taxon>
        <taxon>Desulfobacterales</taxon>
        <taxon>Desulfobacterales incertae sedis</taxon>
        <taxon>Candidatus Desulfatibia</taxon>
    </lineage>
</organism>
<dbReference type="AlphaFoldDB" id="A0A8J6NZ75"/>
<reference evidence="3 4" key="1">
    <citation type="submission" date="2020-08" db="EMBL/GenBank/DDBJ databases">
        <title>Bridging the membrane lipid divide: bacteria of the FCB group superphylum have the potential to synthesize archaeal ether lipids.</title>
        <authorList>
            <person name="Villanueva L."/>
            <person name="Von Meijenfeldt F.A.B."/>
            <person name="Westbye A.B."/>
            <person name="Yadav S."/>
            <person name="Hopmans E.C."/>
            <person name="Dutilh B.E."/>
            <person name="Sinninghe Damste J.S."/>
        </authorList>
    </citation>
    <scope>NUCLEOTIDE SEQUENCE [LARGE SCALE GENOMIC DNA]</scope>
    <source>
        <strain evidence="3">NIOZ-UU17</strain>
    </source>
</reference>
<dbReference type="Proteomes" id="UP000605201">
    <property type="component" value="Unassembled WGS sequence"/>
</dbReference>
<gene>
    <name evidence="3" type="ORF">H8D96_12450</name>
</gene>
<keyword evidence="1" id="KW-0472">Membrane</keyword>
<keyword evidence="1" id="KW-0812">Transmembrane</keyword>
<dbReference type="Pfam" id="PF14326">
    <property type="entry name" value="DUF4384"/>
    <property type="match status" value="1"/>
</dbReference>
<dbReference type="EMBL" id="JACNIG010000244">
    <property type="protein sequence ID" value="MBC8432714.1"/>
    <property type="molecule type" value="Genomic_DNA"/>
</dbReference>
<evidence type="ECO:0000259" key="2">
    <source>
        <dbReference type="Pfam" id="PF14326"/>
    </source>
</evidence>
<name>A0A8J6NZ75_9BACT</name>
<evidence type="ECO:0000313" key="3">
    <source>
        <dbReference type="EMBL" id="MBC8432714.1"/>
    </source>
</evidence>
<protein>
    <submittedName>
        <fullName evidence="3">DUF4384 domain-containing protein</fullName>
    </submittedName>
</protein>
<comment type="caution">
    <text evidence="3">The sequence shown here is derived from an EMBL/GenBank/DDBJ whole genome shotgun (WGS) entry which is preliminary data.</text>
</comment>
<proteinExistence type="predicted"/>
<evidence type="ECO:0000313" key="4">
    <source>
        <dbReference type="Proteomes" id="UP000605201"/>
    </source>
</evidence>
<dbReference type="InterPro" id="IPR025493">
    <property type="entry name" value="DUF4384"/>
</dbReference>
<evidence type="ECO:0000256" key="1">
    <source>
        <dbReference type="SAM" id="Phobius"/>
    </source>
</evidence>